<accession>A0ABN7X1P8</accession>
<evidence type="ECO:0000313" key="3">
    <source>
        <dbReference type="Proteomes" id="UP000789901"/>
    </source>
</evidence>
<protein>
    <submittedName>
        <fullName evidence="2">7135_t:CDS:1</fullName>
    </submittedName>
</protein>
<feature type="non-terminal residue" evidence="2">
    <location>
        <position position="77"/>
    </location>
</feature>
<sequence length="77" mass="8790">MARTALNKCVLYHDDEFIHLIEDYLKRVSAKEDELVKAQEASIQASSEDSLVEFMNSRKVTSKGRPKETSHYSESTP</sequence>
<name>A0ABN7X1P8_GIGMA</name>
<evidence type="ECO:0000256" key="1">
    <source>
        <dbReference type="SAM" id="MobiDB-lite"/>
    </source>
</evidence>
<organism evidence="2 3">
    <name type="scientific">Gigaspora margarita</name>
    <dbReference type="NCBI Taxonomy" id="4874"/>
    <lineage>
        <taxon>Eukaryota</taxon>
        <taxon>Fungi</taxon>
        <taxon>Fungi incertae sedis</taxon>
        <taxon>Mucoromycota</taxon>
        <taxon>Glomeromycotina</taxon>
        <taxon>Glomeromycetes</taxon>
        <taxon>Diversisporales</taxon>
        <taxon>Gigasporaceae</taxon>
        <taxon>Gigaspora</taxon>
    </lineage>
</organism>
<dbReference type="Proteomes" id="UP000789901">
    <property type="component" value="Unassembled WGS sequence"/>
</dbReference>
<feature type="region of interest" description="Disordered" evidence="1">
    <location>
        <begin position="54"/>
        <end position="77"/>
    </location>
</feature>
<comment type="caution">
    <text evidence="2">The sequence shown here is derived from an EMBL/GenBank/DDBJ whole genome shotgun (WGS) entry which is preliminary data.</text>
</comment>
<reference evidence="2 3" key="1">
    <citation type="submission" date="2021-06" db="EMBL/GenBank/DDBJ databases">
        <authorList>
            <person name="Kallberg Y."/>
            <person name="Tangrot J."/>
            <person name="Rosling A."/>
        </authorList>
    </citation>
    <scope>NUCLEOTIDE SEQUENCE [LARGE SCALE GENOMIC DNA]</scope>
    <source>
        <strain evidence="2 3">120-4 pot B 10/14</strain>
    </source>
</reference>
<keyword evidence="3" id="KW-1185">Reference proteome</keyword>
<gene>
    <name evidence="2" type="ORF">GMARGA_LOCUS37736</name>
</gene>
<dbReference type="EMBL" id="CAJVQB010080257">
    <property type="protein sequence ID" value="CAG8845610.1"/>
    <property type="molecule type" value="Genomic_DNA"/>
</dbReference>
<proteinExistence type="predicted"/>
<evidence type="ECO:0000313" key="2">
    <source>
        <dbReference type="EMBL" id="CAG8845610.1"/>
    </source>
</evidence>